<protein>
    <submittedName>
        <fullName evidence="2">GLPGLI family protein</fullName>
    </submittedName>
</protein>
<dbReference type="AlphaFoldDB" id="A0A511NH78"/>
<accession>A0A511NH78</accession>
<dbReference type="EMBL" id="BJXC01000011">
    <property type="protein sequence ID" value="GEM52017.1"/>
    <property type="molecule type" value="Genomic_DNA"/>
</dbReference>
<proteinExistence type="predicted"/>
<dbReference type="OrthoDB" id="1068986at2"/>
<evidence type="ECO:0000256" key="1">
    <source>
        <dbReference type="SAM" id="SignalP"/>
    </source>
</evidence>
<dbReference type="GeneID" id="84651197"/>
<keyword evidence="3" id="KW-1185">Reference proteome</keyword>
<organism evidence="2 3">
    <name type="scientific">Empedobacter brevis NBRC 14943 = ATCC 43319</name>
    <dbReference type="NCBI Taxonomy" id="1218108"/>
    <lineage>
        <taxon>Bacteria</taxon>
        <taxon>Pseudomonadati</taxon>
        <taxon>Bacteroidota</taxon>
        <taxon>Flavobacteriia</taxon>
        <taxon>Flavobacteriales</taxon>
        <taxon>Weeksellaceae</taxon>
        <taxon>Empedobacter</taxon>
    </lineage>
</organism>
<keyword evidence="1" id="KW-0732">Signal</keyword>
<dbReference type="Proteomes" id="UP000321245">
    <property type="component" value="Unassembled WGS sequence"/>
</dbReference>
<dbReference type="Pfam" id="PF09697">
    <property type="entry name" value="Porph_ging"/>
    <property type="match status" value="1"/>
</dbReference>
<name>A0A511NH78_9FLAO</name>
<dbReference type="NCBIfam" id="TIGR01200">
    <property type="entry name" value="GLPGLI"/>
    <property type="match status" value="1"/>
</dbReference>
<dbReference type="STRING" id="1218108.GCA_000382425_03148"/>
<feature type="signal peptide" evidence="1">
    <location>
        <begin position="1"/>
        <end position="18"/>
    </location>
</feature>
<dbReference type="InterPro" id="IPR005901">
    <property type="entry name" value="GLPGLI"/>
</dbReference>
<evidence type="ECO:0000313" key="2">
    <source>
        <dbReference type="EMBL" id="GEM52017.1"/>
    </source>
</evidence>
<comment type="caution">
    <text evidence="2">The sequence shown here is derived from an EMBL/GenBank/DDBJ whole genome shotgun (WGS) entry which is preliminary data.</text>
</comment>
<sequence length="253" mass="29078">MKKIFLLITGFVCVSLFAQENKTMLIKFEHRQEIDPKSVTVNGVSGKEVEKEQIKFANEIANEILAYQLTLNQNESYYEFLPKISNNQDGSITTYGDDGEMLYKNLRENFSIKTVSFPKKFLIRDSLRNYNWQILNETKEICGQQTQKAISELGDSIKIEAWFSPKLNYKNGPDLYEGLPGLILKVNKTAESKVEGWSKEKIICTTIEIIKEKKSFKKPNKGKVVTPKEYDDICDEFEAKYLENNNNGVEVSI</sequence>
<dbReference type="RefSeq" id="WP_019976618.1">
    <property type="nucleotide sequence ID" value="NZ_BJXC01000011.1"/>
</dbReference>
<gene>
    <name evidence="2" type="ORF">EB1_18070</name>
</gene>
<evidence type="ECO:0000313" key="3">
    <source>
        <dbReference type="Proteomes" id="UP000321245"/>
    </source>
</evidence>
<feature type="chain" id="PRO_5022132791" evidence="1">
    <location>
        <begin position="19"/>
        <end position="253"/>
    </location>
</feature>
<reference evidence="2 3" key="1">
    <citation type="submission" date="2019-07" db="EMBL/GenBank/DDBJ databases">
        <title>Whole genome shotgun sequence of Empedobacter brevis NBRC 14943.</title>
        <authorList>
            <person name="Hosoyama A."/>
            <person name="Uohara A."/>
            <person name="Ohji S."/>
            <person name="Ichikawa N."/>
        </authorList>
    </citation>
    <scope>NUCLEOTIDE SEQUENCE [LARGE SCALE GENOMIC DNA]</scope>
    <source>
        <strain evidence="2 3">NBRC 14943</strain>
    </source>
</reference>